<evidence type="ECO:0000313" key="1">
    <source>
        <dbReference type="EMBL" id="KAG2659846.1"/>
    </source>
</evidence>
<keyword evidence="2" id="KW-1185">Reference proteome</keyword>
<organism evidence="1 2">
    <name type="scientific">Panicum virgatum</name>
    <name type="common">Blackwell switchgrass</name>
    <dbReference type="NCBI Taxonomy" id="38727"/>
    <lineage>
        <taxon>Eukaryota</taxon>
        <taxon>Viridiplantae</taxon>
        <taxon>Streptophyta</taxon>
        <taxon>Embryophyta</taxon>
        <taxon>Tracheophyta</taxon>
        <taxon>Spermatophyta</taxon>
        <taxon>Magnoliopsida</taxon>
        <taxon>Liliopsida</taxon>
        <taxon>Poales</taxon>
        <taxon>Poaceae</taxon>
        <taxon>PACMAD clade</taxon>
        <taxon>Panicoideae</taxon>
        <taxon>Panicodae</taxon>
        <taxon>Paniceae</taxon>
        <taxon>Panicinae</taxon>
        <taxon>Panicum</taxon>
        <taxon>Panicum sect. Hiantes</taxon>
    </lineage>
</organism>
<reference evidence="1" key="1">
    <citation type="submission" date="2020-05" db="EMBL/GenBank/DDBJ databases">
        <title>WGS assembly of Panicum virgatum.</title>
        <authorList>
            <person name="Lovell J.T."/>
            <person name="Jenkins J."/>
            <person name="Shu S."/>
            <person name="Juenger T.E."/>
            <person name="Schmutz J."/>
        </authorList>
    </citation>
    <scope>NUCLEOTIDE SEQUENCE</scope>
    <source>
        <strain evidence="1">AP13</strain>
    </source>
</reference>
<gene>
    <name evidence="1" type="ORF">PVAP13_1KG215205</name>
</gene>
<accession>A0A8T0XP25</accession>
<dbReference type="Proteomes" id="UP000823388">
    <property type="component" value="Chromosome 1K"/>
</dbReference>
<sequence>MLVGLDASGGGGVARMPAWAHGGVRFLLLLRARRIQALKAEESAELIHCNACFTDAFMSYLLTSNLIQNILQLHMC</sequence>
<evidence type="ECO:0000313" key="2">
    <source>
        <dbReference type="Proteomes" id="UP000823388"/>
    </source>
</evidence>
<protein>
    <submittedName>
        <fullName evidence="1">Uncharacterized protein</fullName>
    </submittedName>
</protein>
<dbReference type="EMBL" id="CM029037">
    <property type="protein sequence ID" value="KAG2659846.1"/>
    <property type="molecule type" value="Genomic_DNA"/>
</dbReference>
<name>A0A8T0XP25_PANVG</name>
<dbReference type="AlphaFoldDB" id="A0A8T0XP25"/>
<comment type="caution">
    <text evidence="1">The sequence shown here is derived from an EMBL/GenBank/DDBJ whole genome shotgun (WGS) entry which is preliminary data.</text>
</comment>
<proteinExistence type="predicted"/>